<name>A0ABR8BVF4_APHFL</name>
<feature type="transmembrane region" description="Helical" evidence="8">
    <location>
        <begin position="186"/>
        <end position="205"/>
    </location>
</feature>
<dbReference type="SUPFAM" id="SSF103473">
    <property type="entry name" value="MFS general substrate transporter"/>
    <property type="match status" value="1"/>
</dbReference>
<dbReference type="PROSITE" id="PS50850">
    <property type="entry name" value="MFS"/>
    <property type="match status" value="1"/>
</dbReference>
<dbReference type="InterPro" id="IPR004638">
    <property type="entry name" value="EmrB-like"/>
</dbReference>
<keyword evidence="3" id="KW-0813">Transport</keyword>
<keyword evidence="5 8" id="KW-0812">Transmembrane</keyword>
<proteinExistence type="inferred from homology"/>
<feature type="transmembrane region" description="Helical" evidence="8">
    <location>
        <begin position="319"/>
        <end position="338"/>
    </location>
</feature>
<feature type="transmembrane region" description="Helical" evidence="8">
    <location>
        <begin position="124"/>
        <end position="142"/>
    </location>
</feature>
<feature type="domain" description="Major facilitator superfamily (MFS) profile" evidence="9">
    <location>
        <begin position="1"/>
        <end position="458"/>
    </location>
</feature>
<dbReference type="NCBIfam" id="TIGR00711">
    <property type="entry name" value="efflux_EmrB"/>
    <property type="match status" value="1"/>
</dbReference>
<evidence type="ECO:0000256" key="4">
    <source>
        <dbReference type="ARBA" id="ARBA00022475"/>
    </source>
</evidence>
<evidence type="ECO:0000256" key="6">
    <source>
        <dbReference type="ARBA" id="ARBA00022989"/>
    </source>
</evidence>
<evidence type="ECO:0000256" key="8">
    <source>
        <dbReference type="SAM" id="Phobius"/>
    </source>
</evidence>
<feature type="transmembrane region" description="Helical" evidence="8">
    <location>
        <begin position="154"/>
        <end position="174"/>
    </location>
</feature>
<protein>
    <submittedName>
        <fullName evidence="10">MFS transporter</fullName>
    </submittedName>
</protein>
<feature type="transmembrane region" description="Helical" evidence="8">
    <location>
        <begin position="65"/>
        <end position="85"/>
    </location>
</feature>
<dbReference type="InterPro" id="IPR020846">
    <property type="entry name" value="MFS_dom"/>
</dbReference>
<feature type="transmembrane region" description="Helical" evidence="8">
    <location>
        <begin position="344"/>
        <end position="370"/>
    </location>
</feature>
<dbReference type="CDD" id="cd17321">
    <property type="entry name" value="MFS_MMR_MDR_like"/>
    <property type="match status" value="1"/>
</dbReference>
<dbReference type="Pfam" id="PF07690">
    <property type="entry name" value="MFS_1"/>
    <property type="match status" value="1"/>
</dbReference>
<feature type="transmembrane region" description="Helical" evidence="8">
    <location>
        <begin position="436"/>
        <end position="455"/>
    </location>
</feature>
<feature type="transmembrane region" description="Helical" evidence="8">
    <location>
        <begin position="36"/>
        <end position="53"/>
    </location>
</feature>
<dbReference type="PANTHER" id="PTHR42718">
    <property type="entry name" value="MAJOR FACILITATOR SUPERFAMILY MULTIDRUG TRANSPORTER MFSC"/>
    <property type="match status" value="1"/>
</dbReference>
<dbReference type="PRINTS" id="PR01036">
    <property type="entry name" value="TCRTETB"/>
</dbReference>
<evidence type="ECO:0000256" key="5">
    <source>
        <dbReference type="ARBA" id="ARBA00022692"/>
    </source>
</evidence>
<dbReference type="Proteomes" id="UP000606721">
    <property type="component" value="Unassembled WGS sequence"/>
</dbReference>
<evidence type="ECO:0000259" key="9">
    <source>
        <dbReference type="PROSITE" id="PS50850"/>
    </source>
</evidence>
<reference evidence="10 11" key="1">
    <citation type="journal article" date="2020" name="ISME J.">
        <title>Comparative genomics reveals insights into cyanobacterial evolution and habitat adaptation.</title>
        <authorList>
            <person name="Chen M.Y."/>
            <person name="Teng W.K."/>
            <person name="Zhao L."/>
            <person name="Hu C.X."/>
            <person name="Zhou Y.K."/>
            <person name="Han B.P."/>
            <person name="Song L.R."/>
            <person name="Shu W.S."/>
        </authorList>
    </citation>
    <scope>NUCLEOTIDE SEQUENCE [LARGE SCALE GENOMIC DNA]</scope>
    <source>
        <strain evidence="10 11">FACHB-1040</strain>
    </source>
</reference>
<accession>A0ABR8BVF4</accession>
<feature type="transmembrane region" description="Helical" evidence="8">
    <location>
        <begin position="256"/>
        <end position="279"/>
    </location>
</feature>
<gene>
    <name evidence="10" type="ORF">H6F99_11165</name>
</gene>
<feature type="transmembrane region" description="Helical" evidence="8">
    <location>
        <begin position="217"/>
        <end position="235"/>
    </location>
</feature>
<feature type="transmembrane region" description="Helical" evidence="8">
    <location>
        <begin position="285"/>
        <end position="307"/>
    </location>
</feature>
<keyword evidence="7 8" id="KW-0472">Membrane</keyword>
<dbReference type="Gene3D" id="1.20.1720.10">
    <property type="entry name" value="Multidrug resistance protein D"/>
    <property type="match status" value="1"/>
</dbReference>
<feature type="transmembrane region" description="Helical" evidence="8">
    <location>
        <begin position="91"/>
        <end position="112"/>
    </location>
</feature>
<dbReference type="EMBL" id="JACJQT010000025">
    <property type="protein sequence ID" value="MBD2278834.1"/>
    <property type="molecule type" value="Genomic_DNA"/>
</dbReference>
<evidence type="ECO:0000256" key="1">
    <source>
        <dbReference type="ARBA" id="ARBA00004651"/>
    </source>
</evidence>
<dbReference type="InterPro" id="IPR011701">
    <property type="entry name" value="MFS"/>
</dbReference>
<evidence type="ECO:0000256" key="7">
    <source>
        <dbReference type="ARBA" id="ARBA00023136"/>
    </source>
</evidence>
<evidence type="ECO:0000313" key="10">
    <source>
        <dbReference type="EMBL" id="MBD2278834.1"/>
    </source>
</evidence>
<organism evidence="10 11">
    <name type="scientific">Aphanizomenon flos-aquae FACHB-1040</name>
    <dbReference type="NCBI Taxonomy" id="2692887"/>
    <lineage>
        <taxon>Bacteria</taxon>
        <taxon>Bacillati</taxon>
        <taxon>Cyanobacteriota</taxon>
        <taxon>Cyanophyceae</taxon>
        <taxon>Nostocales</taxon>
        <taxon>Aphanizomenonaceae</taxon>
        <taxon>Aphanizomenon</taxon>
    </lineage>
</organism>
<dbReference type="Gene3D" id="1.20.1250.20">
    <property type="entry name" value="MFS general substrate transporter like domains"/>
    <property type="match status" value="1"/>
</dbReference>
<keyword evidence="4" id="KW-1003">Cell membrane</keyword>
<evidence type="ECO:0000313" key="11">
    <source>
        <dbReference type="Proteomes" id="UP000606721"/>
    </source>
</evidence>
<evidence type="ECO:0000256" key="2">
    <source>
        <dbReference type="ARBA" id="ARBA00008537"/>
    </source>
</evidence>
<dbReference type="InterPro" id="IPR036259">
    <property type="entry name" value="MFS_trans_sf"/>
</dbReference>
<feature type="transmembrane region" description="Helical" evidence="8">
    <location>
        <begin position="391"/>
        <end position="409"/>
    </location>
</feature>
<sequence length="462" mass="49986">MLGISLGTLMFALDVYIVNTTLPQLVEVFHTNSALIRWVVLSYLLTITAMVLGAGRLGDMWDKKWLYLGGVILFSISSLMCGLVCEVNYLIGFRAIQGLGAVLISVLGLAIIAEVFPSEERQRALGIISGIHLVGVALGPTVGELLISLAGWQLIFLINLPIGIITTAIVVLFFPSFPNSKRQQKFDLFGMLIMAITLVCFSLSMTFVQTEGFSSKITLTWLAFAAIGFMSFLVVEYSVSEPMLDLKIFQDLQLSLGLLLSVIVYSFIAGIMFIIPFFLQFVKQYSSFEIGCLLATSPILGGLISPISGILCDHFKSSTIRLIGLLFIAGGCLAISTFNEDLTILGYILRIAPYGLGTGIFISSNISAVMGAMTQERLGITSSLLSLSRNLGQTIGLSTMGTLFSSLTLRQSNFSMQIDLTTAPIESLIIGVQTTFHWAAILLIIAVILGAFSCWKASLNQG</sequence>
<keyword evidence="11" id="KW-1185">Reference proteome</keyword>
<comment type="subcellular location">
    <subcellularLocation>
        <location evidence="1">Cell membrane</location>
        <topology evidence="1">Multi-pass membrane protein</topology>
    </subcellularLocation>
</comment>
<keyword evidence="6 8" id="KW-1133">Transmembrane helix</keyword>
<evidence type="ECO:0000256" key="3">
    <source>
        <dbReference type="ARBA" id="ARBA00022448"/>
    </source>
</evidence>
<comment type="similarity">
    <text evidence="2">Belongs to the major facilitator superfamily. EmrB family.</text>
</comment>
<dbReference type="PANTHER" id="PTHR42718:SF9">
    <property type="entry name" value="MAJOR FACILITATOR SUPERFAMILY MULTIDRUG TRANSPORTER MFSC"/>
    <property type="match status" value="1"/>
</dbReference>
<comment type="caution">
    <text evidence="10">The sequence shown here is derived from an EMBL/GenBank/DDBJ whole genome shotgun (WGS) entry which is preliminary data.</text>
</comment>